<reference evidence="4 5" key="1">
    <citation type="submission" date="2019-01" db="EMBL/GenBank/DDBJ databases">
        <title>Draft genome sequence of Dictyobacter sp. Uno17.</title>
        <authorList>
            <person name="Wang C.M."/>
            <person name="Zheng Y."/>
            <person name="Sakai Y."/>
            <person name="Abe K."/>
            <person name="Yokota A."/>
            <person name="Yabe S."/>
        </authorList>
    </citation>
    <scope>NUCLEOTIDE SEQUENCE [LARGE SCALE GENOMIC DNA]</scope>
    <source>
        <strain evidence="4 5">Uno17</strain>
    </source>
</reference>
<protein>
    <recommendedName>
        <fullName evidence="3">Response regulatory domain-containing protein</fullName>
    </recommendedName>
</protein>
<evidence type="ECO:0000256" key="1">
    <source>
        <dbReference type="ARBA" id="ARBA00022553"/>
    </source>
</evidence>
<organism evidence="4 5">
    <name type="scientific">Dictyobacter arantiisoli</name>
    <dbReference type="NCBI Taxonomy" id="2014874"/>
    <lineage>
        <taxon>Bacteria</taxon>
        <taxon>Bacillati</taxon>
        <taxon>Chloroflexota</taxon>
        <taxon>Ktedonobacteria</taxon>
        <taxon>Ktedonobacterales</taxon>
        <taxon>Dictyobacteraceae</taxon>
        <taxon>Dictyobacter</taxon>
    </lineage>
</organism>
<dbReference type="PANTHER" id="PTHR44591:SF3">
    <property type="entry name" value="RESPONSE REGULATORY DOMAIN-CONTAINING PROTEIN"/>
    <property type="match status" value="1"/>
</dbReference>
<gene>
    <name evidence="4" type="ORF">KDI_43060</name>
</gene>
<dbReference type="EMBL" id="BIXY01000081">
    <property type="protein sequence ID" value="GCF10742.1"/>
    <property type="molecule type" value="Genomic_DNA"/>
</dbReference>
<evidence type="ECO:0000259" key="3">
    <source>
        <dbReference type="PROSITE" id="PS50110"/>
    </source>
</evidence>
<dbReference type="OrthoDB" id="9790669at2"/>
<keyword evidence="5" id="KW-1185">Reference proteome</keyword>
<dbReference type="SMART" id="SM00448">
    <property type="entry name" value="REC"/>
    <property type="match status" value="1"/>
</dbReference>
<dbReference type="InterPro" id="IPR001789">
    <property type="entry name" value="Sig_transdc_resp-reg_receiver"/>
</dbReference>
<name>A0A5A5THE9_9CHLR</name>
<feature type="modified residue" description="4-aspartylphosphate" evidence="2">
    <location>
        <position position="66"/>
    </location>
</feature>
<evidence type="ECO:0000313" key="5">
    <source>
        <dbReference type="Proteomes" id="UP000322530"/>
    </source>
</evidence>
<feature type="domain" description="Response regulatory" evidence="3">
    <location>
        <begin position="14"/>
        <end position="131"/>
    </location>
</feature>
<dbReference type="Gene3D" id="3.40.50.2300">
    <property type="match status" value="1"/>
</dbReference>
<dbReference type="PROSITE" id="PS50110">
    <property type="entry name" value="RESPONSE_REGULATORY"/>
    <property type="match status" value="1"/>
</dbReference>
<dbReference type="Proteomes" id="UP000322530">
    <property type="component" value="Unassembled WGS sequence"/>
</dbReference>
<comment type="caution">
    <text evidence="4">The sequence shown here is derived from an EMBL/GenBank/DDBJ whole genome shotgun (WGS) entry which is preliminary data.</text>
</comment>
<dbReference type="SUPFAM" id="SSF52172">
    <property type="entry name" value="CheY-like"/>
    <property type="match status" value="1"/>
</dbReference>
<dbReference type="Pfam" id="PF00072">
    <property type="entry name" value="Response_reg"/>
    <property type="match status" value="1"/>
</dbReference>
<dbReference type="AlphaFoldDB" id="A0A5A5THE9"/>
<dbReference type="InterPro" id="IPR050595">
    <property type="entry name" value="Bact_response_regulator"/>
</dbReference>
<keyword evidence="1 2" id="KW-0597">Phosphoprotein</keyword>
<accession>A0A5A5THE9</accession>
<evidence type="ECO:0000313" key="4">
    <source>
        <dbReference type="EMBL" id="GCF10742.1"/>
    </source>
</evidence>
<proteinExistence type="predicted"/>
<dbReference type="RefSeq" id="WP_149403613.1">
    <property type="nucleotide sequence ID" value="NZ_BIXY01000081.1"/>
</dbReference>
<dbReference type="InterPro" id="IPR011006">
    <property type="entry name" value="CheY-like_superfamily"/>
</dbReference>
<dbReference type="PANTHER" id="PTHR44591">
    <property type="entry name" value="STRESS RESPONSE REGULATOR PROTEIN 1"/>
    <property type="match status" value="1"/>
</dbReference>
<dbReference type="GO" id="GO:0000160">
    <property type="term" value="P:phosphorelay signal transduction system"/>
    <property type="evidence" value="ECO:0007669"/>
    <property type="project" value="InterPro"/>
</dbReference>
<sequence length="132" mass="15180">MHAKDSIHHPPLKKILVVDDEATIRDMMIDILDLEGYTVEVARNGQEALTKIRQAGLRSGYLVFLDIMMPVMDGYEFYRQLSADHALRQRHVVVMMSALDHLAQAKTLEIDKILPKPFVMDDVIQIIQTYME</sequence>
<evidence type="ECO:0000256" key="2">
    <source>
        <dbReference type="PROSITE-ProRule" id="PRU00169"/>
    </source>
</evidence>